<dbReference type="RefSeq" id="WP_231332954.1">
    <property type="nucleotide sequence ID" value="NZ_CP059572.1"/>
</dbReference>
<gene>
    <name evidence="1" type="ORF">AGRA3207_000529</name>
</gene>
<protein>
    <submittedName>
        <fullName evidence="1">Uncharacterized protein</fullName>
    </submittedName>
</protein>
<reference evidence="1" key="1">
    <citation type="submission" date="2020-07" db="EMBL/GenBank/DDBJ databases">
        <authorList>
            <person name="Tarantini F.S."/>
            <person name="Hong K.W."/>
            <person name="Chan K.G."/>
        </authorList>
    </citation>
    <scope>NUCLEOTIDE SEQUENCE</scope>
    <source>
        <strain evidence="1">32-07</strain>
    </source>
</reference>
<evidence type="ECO:0000313" key="1">
    <source>
        <dbReference type="EMBL" id="QXJ19918.1"/>
    </source>
</evidence>
<accession>A0ABX8QML2</accession>
<sequence length="85" mass="9304">MLWSPDPVDREVAAVVARPAEPARAPVPPPVDRVPEGIQYWYGRATGSWFAIVPWPWARCGVRLVESASEGALAAEVRRLLVQVG</sequence>
<proteinExistence type="predicted"/>
<name>A0ABX8QML2_9ACTN</name>
<dbReference type="Proteomes" id="UP001049518">
    <property type="component" value="Chromosome"/>
</dbReference>
<dbReference type="EMBL" id="CP059572">
    <property type="protein sequence ID" value="QXJ19918.1"/>
    <property type="molecule type" value="Genomic_DNA"/>
</dbReference>
<evidence type="ECO:0000313" key="2">
    <source>
        <dbReference type="Proteomes" id="UP001049518"/>
    </source>
</evidence>
<organism evidence="1 2">
    <name type="scientific">Actinomadura graeca</name>
    <dbReference type="NCBI Taxonomy" id="2750812"/>
    <lineage>
        <taxon>Bacteria</taxon>
        <taxon>Bacillati</taxon>
        <taxon>Actinomycetota</taxon>
        <taxon>Actinomycetes</taxon>
        <taxon>Streptosporangiales</taxon>
        <taxon>Thermomonosporaceae</taxon>
        <taxon>Actinomadura</taxon>
    </lineage>
</organism>
<keyword evidence="2" id="KW-1185">Reference proteome</keyword>